<gene>
    <name evidence="4" type="ORF">AAHA92_07876</name>
</gene>
<dbReference type="PANTHER" id="PTHR24177:SF426">
    <property type="entry name" value="PROTEIN, PUTATIVE-RELATED"/>
    <property type="match status" value="1"/>
</dbReference>
<feature type="domain" description="PGG" evidence="3">
    <location>
        <begin position="98"/>
        <end position="206"/>
    </location>
</feature>
<dbReference type="PROSITE" id="PS50088">
    <property type="entry name" value="ANK_REPEAT"/>
    <property type="match status" value="1"/>
</dbReference>
<dbReference type="EMBL" id="JBEAFC010000004">
    <property type="protein sequence ID" value="KAL1557283.1"/>
    <property type="molecule type" value="Genomic_DNA"/>
</dbReference>
<dbReference type="PANTHER" id="PTHR24177">
    <property type="entry name" value="CASKIN"/>
    <property type="match status" value="1"/>
</dbReference>
<keyword evidence="2" id="KW-1133">Transmembrane helix</keyword>
<dbReference type="Gene3D" id="1.25.40.20">
    <property type="entry name" value="Ankyrin repeat-containing domain"/>
    <property type="match status" value="1"/>
</dbReference>
<dbReference type="PROSITE" id="PS50297">
    <property type="entry name" value="ANK_REP_REGION"/>
    <property type="match status" value="1"/>
</dbReference>
<dbReference type="SUPFAM" id="SSF48403">
    <property type="entry name" value="Ankyrin repeat"/>
    <property type="match status" value="1"/>
</dbReference>
<feature type="repeat" description="ANK" evidence="1">
    <location>
        <begin position="25"/>
        <end position="47"/>
    </location>
</feature>
<evidence type="ECO:0000256" key="1">
    <source>
        <dbReference type="PROSITE-ProRule" id="PRU00023"/>
    </source>
</evidence>
<keyword evidence="1" id="KW-0040">ANK repeat</keyword>
<dbReference type="AlphaFoldDB" id="A0ABD1HP07"/>
<keyword evidence="2" id="KW-0472">Membrane</keyword>
<evidence type="ECO:0000313" key="4">
    <source>
        <dbReference type="EMBL" id="KAL1557283.1"/>
    </source>
</evidence>
<protein>
    <submittedName>
        <fullName evidence="4">Ankyrin repeat-containing protein-like protein</fullName>
    </submittedName>
</protein>
<organism evidence="4 5">
    <name type="scientific">Salvia divinorum</name>
    <name type="common">Maria pastora</name>
    <name type="synonym">Diviner's sage</name>
    <dbReference type="NCBI Taxonomy" id="28513"/>
    <lineage>
        <taxon>Eukaryota</taxon>
        <taxon>Viridiplantae</taxon>
        <taxon>Streptophyta</taxon>
        <taxon>Embryophyta</taxon>
        <taxon>Tracheophyta</taxon>
        <taxon>Spermatophyta</taxon>
        <taxon>Magnoliopsida</taxon>
        <taxon>eudicotyledons</taxon>
        <taxon>Gunneridae</taxon>
        <taxon>Pentapetalae</taxon>
        <taxon>asterids</taxon>
        <taxon>lamiids</taxon>
        <taxon>Lamiales</taxon>
        <taxon>Lamiaceae</taxon>
        <taxon>Nepetoideae</taxon>
        <taxon>Mentheae</taxon>
        <taxon>Salviinae</taxon>
        <taxon>Salvia</taxon>
        <taxon>Salvia subgen. Calosphace</taxon>
    </lineage>
</organism>
<sequence length="292" mass="32984">MHGQHSLFVNWIRNPKDLVNAIDEDGETILHLAVRANQLETIRYLVESKKIKRRTQNSTGKTPLQILNASPWYTSTSYSEIRRSLLKLLQPSLDSVMPEMTNSTMVVVVLITTMAFQNAVNPSGGMCQEDTSSHKAGDVVIAYTHPHIYKHLVCANIVAFVSSILSIFLIATGLTSRNIFLLNIALFGMWVSLIAIAVSYGASTMVITPITKTKSVHLIAVIISLISLISFLVSLLFVHLAMMYFSWRGKIRGREDLITDPLPKRILYQIFQRLETWGCLRTHRWSFMNFLC</sequence>
<dbReference type="Pfam" id="PF13962">
    <property type="entry name" value="PGG"/>
    <property type="match status" value="1"/>
</dbReference>
<feature type="transmembrane region" description="Helical" evidence="2">
    <location>
        <begin position="218"/>
        <end position="245"/>
    </location>
</feature>
<keyword evidence="5" id="KW-1185">Reference proteome</keyword>
<proteinExistence type="predicted"/>
<feature type="transmembrane region" description="Helical" evidence="2">
    <location>
        <begin position="148"/>
        <end position="172"/>
    </location>
</feature>
<dbReference type="InterPro" id="IPR026961">
    <property type="entry name" value="PGG_dom"/>
</dbReference>
<keyword evidence="2" id="KW-0812">Transmembrane</keyword>
<comment type="caution">
    <text evidence="4">The sequence shown here is derived from an EMBL/GenBank/DDBJ whole genome shotgun (WGS) entry which is preliminary data.</text>
</comment>
<feature type="transmembrane region" description="Helical" evidence="2">
    <location>
        <begin position="179"/>
        <end position="198"/>
    </location>
</feature>
<accession>A0ABD1HP07</accession>
<evidence type="ECO:0000259" key="3">
    <source>
        <dbReference type="Pfam" id="PF13962"/>
    </source>
</evidence>
<dbReference type="InterPro" id="IPR036770">
    <property type="entry name" value="Ankyrin_rpt-contain_sf"/>
</dbReference>
<reference evidence="4 5" key="1">
    <citation type="submission" date="2024-06" db="EMBL/GenBank/DDBJ databases">
        <title>A chromosome level genome sequence of Diviner's sage (Salvia divinorum).</title>
        <authorList>
            <person name="Ford S.A."/>
            <person name="Ro D.-K."/>
            <person name="Ness R.W."/>
            <person name="Phillips M.A."/>
        </authorList>
    </citation>
    <scope>NUCLEOTIDE SEQUENCE [LARGE SCALE GENOMIC DNA]</scope>
    <source>
        <strain evidence="4">SAF-2024a</strain>
        <tissue evidence="4">Leaf</tissue>
    </source>
</reference>
<evidence type="ECO:0000313" key="5">
    <source>
        <dbReference type="Proteomes" id="UP001567538"/>
    </source>
</evidence>
<name>A0ABD1HP07_SALDI</name>
<dbReference type="Proteomes" id="UP001567538">
    <property type="component" value="Unassembled WGS sequence"/>
</dbReference>
<evidence type="ECO:0000256" key="2">
    <source>
        <dbReference type="SAM" id="Phobius"/>
    </source>
</evidence>
<dbReference type="Pfam" id="PF12796">
    <property type="entry name" value="Ank_2"/>
    <property type="match status" value="1"/>
</dbReference>
<dbReference type="InterPro" id="IPR002110">
    <property type="entry name" value="Ankyrin_rpt"/>
</dbReference>